<dbReference type="SUPFAM" id="SSF53383">
    <property type="entry name" value="PLP-dependent transferases"/>
    <property type="match status" value="1"/>
</dbReference>
<dbReference type="InterPro" id="IPR015422">
    <property type="entry name" value="PyrdxlP-dep_Trfase_small"/>
</dbReference>
<evidence type="ECO:0000313" key="1">
    <source>
        <dbReference type="EMBL" id="SMG46671.1"/>
    </source>
</evidence>
<keyword evidence="2" id="KW-1185">Reference proteome</keyword>
<name>A0A1X7KYM5_9BACL</name>
<dbReference type="STRING" id="1852522.SAMN06295960_2864"/>
<organism evidence="1 2">
    <name type="scientific">Paenibacillus aquistagni</name>
    <dbReference type="NCBI Taxonomy" id="1852522"/>
    <lineage>
        <taxon>Bacteria</taxon>
        <taxon>Bacillati</taxon>
        <taxon>Bacillota</taxon>
        <taxon>Bacilli</taxon>
        <taxon>Bacillales</taxon>
        <taxon>Paenibacillaceae</taxon>
        <taxon>Paenibacillus</taxon>
    </lineage>
</organism>
<evidence type="ECO:0008006" key="3">
    <source>
        <dbReference type="Google" id="ProtNLM"/>
    </source>
</evidence>
<protein>
    <recommendedName>
        <fullName evidence="3">dTDP-4-amino-4,6-dideoxygalactose transaminase</fullName>
    </recommendedName>
</protein>
<dbReference type="InterPro" id="IPR015424">
    <property type="entry name" value="PyrdxlP-dep_Trfase"/>
</dbReference>
<gene>
    <name evidence="1" type="ORF">SAMN06295960_2864</name>
</gene>
<sequence>MIFEPRASAVIYNLLNSYEGDKVFLVPANVCPIVLVTFLKAKKRFELIDISNQTLCMDEEDALRKLGNNPSKYAGVFFVRTFGVLGSFEHFYEEIKKINEDFLIVDDQCLSAPDPELSKDTIADVVLYSTGYAKIVDLSYGGLAQLKPNIRYNKNTLSFDEQSHDRIINEYKNSIANNSMFLYKDCDWLDNTHVGISLEHYLSSIEEAYKTSIETKNIINKIYSENLPQSIQLDSKYQLWRFNIRTSKKDEILDALFKNKLFASSHYASLKGIFSLGKAPNAEDLHANVINLFNDRNYDEERAYRTVEIINKFL</sequence>
<evidence type="ECO:0000313" key="2">
    <source>
        <dbReference type="Proteomes" id="UP000193834"/>
    </source>
</evidence>
<dbReference type="AlphaFoldDB" id="A0A1X7KYM5"/>
<dbReference type="Proteomes" id="UP000193834">
    <property type="component" value="Unassembled WGS sequence"/>
</dbReference>
<reference evidence="1 2" key="1">
    <citation type="submission" date="2017-04" db="EMBL/GenBank/DDBJ databases">
        <authorList>
            <person name="Afonso C.L."/>
            <person name="Miller P.J."/>
            <person name="Scott M.A."/>
            <person name="Spackman E."/>
            <person name="Goraichik I."/>
            <person name="Dimitrov K.M."/>
            <person name="Suarez D.L."/>
            <person name="Swayne D.E."/>
        </authorList>
    </citation>
    <scope>NUCLEOTIDE SEQUENCE [LARGE SCALE GENOMIC DNA]</scope>
    <source>
        <strain evidence="1 2">11</strain>
    </source>
</reference>
<dbReference type="RefSeq" id="WP_085495055.1">
    <property type="nucleotide sequence ID" value="NZ_FXAZ01000003.1"/>
</dbReference>
<dbReference type="Gene3D" id="3.40.640.10">
    <property type="entry name" value="Type I PLP-dependent aspartate aminotransferase-like (Major domain)"/>
    <property type="match status" value="1"/>
</dbReference>
<dbReference type="GO" id="GO:0003824">
    <property type="term" value="F:catalytic activity"/>
    <property type="evidence" value="ECO:0007669"/>
    <property type="project" value="UniProtKB-ARBA"/>
</dbReference>
<proteinExistence type="predicted"/>
<dbReference type="Gene3D" id="3.90.1150.10">
    <property type="entry name" value="Aspartate Aminotransferase, domain 1"/>
    <property type="match status" value="1"/>
</dbReference>
<accession>A0A1X7KYM5</accession>
<dbReference type="InterPro" id="IPR015421">
    <property type="entry name" value="PyrdxlP-dep_Trfase_major"/>
</dbReference>
<dbReference type="OrthoDB" id="9810913at2"/>
<dbReference type="EMBL" id="FXAZ01000003">
    <property type="protein sequence ID" value="SMG46671.1"/>
    <property type="molecule type" value="Genomic_DNA"/>
</dbReference>